<keyword evidence="3" id="KW-1185">Reference proteome</keyword>
<evidence type="ECO:0000313" key="2">
    <source>
        <dbReference type="EMBL" id="KAL3796680.1"/>
    </source>
</evidence>
<feature type="region of interest" description="Disordered" evidence="1">
    <location>
        <begin position="1"/>
        <end position="20"/>
    </location>
</feature>
<dbReference type="EMBL" id="JABMIG020000061">
    <property type="protein sequence ID" value="KAL3796680.1"/>
    <property type="molecule type" value="Genomic_DNA"/>
</dbReference>
<evidence type="ECO:0000313" key="3">
    <source>
        <dbReference type="Proteomes" id="UP001516023"/>
    </source>
</evidence>
<protein>
    <submittedName>
        <fullName evidence="2">Uncharacterized protein</fullName>
    </submittedName>
</protein>
<comment type="caution">
    <text evidence="2">The sequence shown here is derived from an EMBL/GenBank/DDBJ whole genome shotgun (WGS) entry which is preliminary data.</text>
</comment>
<name>A0ABD3QEW3_9STRA</name>
<proteinExistence type="predicted"/>
<organism evidence="2 3">
    <name type="scientific">Cyclotella cryptica</name>
    <dbReference type="NCBI Taxonomy" id="29204"/>
    <lineage>
        <taxon>Eukaryota</taxon>
        <taxon>Sar</taxon>
        <taxon>Stramenopiles</taxon>
        <taxon>Ochrophyta</taxon>
        <taxon>Bacillariophyta</taxon>
        <taxon>Coscinodiscophyceae</taxon>
        <taxon>Thalassiosirophycidae</taxon>
        <taxon>Stephanodiscales</taxon>
        <taxon>Stephanodiscaceae</taxon>
        <taxon>Cyclotella</taxon>
    </lineage>
</organism>
<gene>
    <name evidence="2" type="ORF">HJC23_009980</name>
</gene>
<accession>A0ABD3QEW3</accession>
<feature type="compositionally biased region" description="Basic and acidic residues" evidence="1">
    <location>
        <begin position="9"/>
        <end position="20"/>
    </location>
</feature>
<reference evidence="2 3" key="1">
    <citation type="journal article" date="2020" name="G3 (Bethesda)">
        <title>Improved Reference Genome for Cyclotella cryptica CCMP332, a Model for Cell Wall Morphogenesis, Salinity Adaptation, and Lipid Production in Diatoms (Bacillariophyta).</title>
        <authorList>
            <person name="Roberts W.R."/>
            <person name="Downey K.M."/>
            <person name="Ruck E.C."/>
            <person name="Traller J.C."/>
            <person name="Alverson A.J."/>
        </authorList>
    </citation>
    <scope>NUCLEOTIDE SEQUENCE [LARGE SCALE GENOMIC DNA]</scope>
    <source>
        <strain evidence="2 3">CCMP332</strain>
    </source>
</reference>
<dbReference type="AlphaFoldDB" id="A0ABD3QEW3"/>
<sequence>MKFPSMVVDEGKRSSREQMRRSLGLDDADGWELPTSQSFRVKAFIYFRCDGEGETLQLALGELSAGLDATISNGFNFGGKSQLPICELFHQLDRGAFLISGHDVEKTSQDPRHRHNWGRSLRCLAGYRRHSK</sequence>
<evidence type="ECO:0000256" key="1">
    <source>
        <dbReference type="SAM" id="MobiDB-lite"/>
    </source>
</evidence>
<dbReference type="Proteomes" id="UP001516023">
    <property type="component" value="Unassembled WGS sequence"/>
</dbReference>